<accession>A0ABS0WTZ5</accession>
<name>A0ABS0WTZ5_9FLAO</name>
<protein>
    <submittedName>
        <fullName evidence="1">DUF4919 domain-containing protein</fullName>
    </submittedName>
</protein>
<evidence type="ECO:0000313" key="1">
    <source>
        <dbReference type="EMBL" id="MBJ2175386.1"/>
    </source>
</evidence>
<dbReference type="Pfam" id="PF16266">
    <property type="entry name" value="DUF4919"/>
    <property type="match status" value="1"/>
</dbReference>
<sequence>MKKILLSIILIFCFNVGFSQNISIKKPNYDQIKKNISQNNSSLFYPKLLEKFSNADTTMTLKEKRHLYYGFIYQKSYSPYTRSDYNDSLRITLRKKNYEAVDLKNIIKYSDSVLKHNPFNLNAINYKIYADKQIKDSISLIKDYTKMRIITDAMLSSGDGHSKETAYYVISPTHEYSLLSLLGYEFGGKQSLIDHFDYLTLKENEFLIEGLYFDVSASLNHMNSLFSKKE</sequence>
<dbReference type="RefSeq" id="WP_198842058.1">
    <property type="nucleotide sequence ID" value="NZ_JAEHFJ010000007.1"/>
</dbReference>
<evidence type="ECO:0000313" key="2">
    <source>
        <dbReference type="Proteomes" id="UP000623301"/>
    </source>
</evidence>
<keyword evidence="2" id="KW-1185">Reference proteome</keyword>
<dbReference type="InterPro" id="IPR032578">
    <property type="entry name" value="DUF4919"/>
</dbReference>
<comment type="caution">
    <text evidence="1">The sequence shown here is derived from an EMBL/GenBank/DDBJ whole genome shotgun (WGS) entry which is preliminary data.</text>
</comment>
<dbReference type="EMBL" id="JAEHFJ010000007">
    <property type="protein sequence ID" value="MBJ2175386.1"/>
    <property type="molecule type" value="Genomic_DNA"/>
</dbReference>
<dbReference type="Proteomes" id="UP000623301">
    <property type="component" value="Unassembled WGS sequence"/>
</dbReference>
<organism evidence="1 2">
    <name type="scientific">Aureibaculum flavum</name>
    <dbReference type="NCBI Taxonomy" id="2795986"/>
    <lineage>
        <taxon>Bacteria</taxon>
        <taxon>Pseudomonadati</taxon>
        <taxon>Bacteroidota</taxon>
        <taxon>Flavobacteriia</taxon>
        <taxon>Flavobacteriales</taxon>
        <taxon>Flavobacteriaceae</taxon>
        <taxon>Aureibaculum</taxon>
    </lineage>
</organism>
<proteinExistence type="predicted"/>
<reference evidence="1 2" key="1">
    <citation type="submission" date="2020-12" db="EMBL/GenBank/DDBJ databases">
        <title>Aureibaculum luteum sp. nov. and Aureibaculum flavum sp. nov., novel members of the family Flavobacteriaceae isolated from Antarctic intertidal sediments.</title>
        <authorList>
            <person name="He X."/>
            <person name="Zhang X."/>
        </authorList>
    </citation>
    <scope>NUCLEOTIDE SEQUENCE [LARGE SCALE GENOMIC DNA]</scope>
    <source>
        <strain evidence="1 2">A20</strain>
    </source>
</reference>
<gene>
    <name evidence="1" type="ORF">JBL43_14120</name>
</gene>